<accession>A0A314ZS23</accession>
<evidence type="ECO:0000256" key="4">
    <source>
        <dbReference type="ARBA" id="ARBA00022691"/>
    </source>
</evidence>
<name>A0A314ZS23_9EURY</name>
<dbReference type="GO" id="GO:0003677">
    <property type="term" value="F:DNA binding"/>
    <property type="evidence" value="ECO:0007669"/>
    <property type="project" value="InterPro"/>
</dbReference>
<comment type="caution">
    <text evidence="9">The sequence shown here is derived from an EMBL/GenBank/DDBJ whole genome shotgun (WGS) entry which is preliminary data.</text>
</comment>
<comment type="catalytic activity">
    <reaction evidence="6">
        <text>a 2'-deoxyadenosine in DNA + S-adenosyl-L-methionine = an N(6)-methyl-2'-deoxyadenosine in DNA + S-adenosyl-L-homocysteine + H(+)</text>
        <dbReference type="Rhea" id="RHEA:15197"/>
        <dbReference type="Rhea" id="RHEA-COMP:12418"/>
        <dbReference type="Rhea" id="RHEA-COMP:12419"/>
        <dbReference type="ChEBI" id="CHEBI:15378"/>
        <dbReference type="ChEBI" id="CHEBI:57856"/>
        <dbReference type="ChEBI" id="CHEBI:59789"/>
        <dbReference type="ChEBI" id="CHEBI:90615"/>
        <dbReference type="ChEBI" id="CHEBI:90616"/>
        <dbReference type="EC" id="2.1.1.72"/>
    </reaction>
</comment>
<feature type="coiled-coil region" evidence="7">
    <location>
        <begin position="265"/>
        <end position="292"/>
    </location>
</feature>
<dbReference type="InterPro" id="IPR029063">
    <property type="entry name" value="SAM-dependent_MTases_sf"/>
</dbReference>
<dbReference type="PANTHER" id="PTHR42933:SF3">
    <property type="entry name" value="TYPE I RESTRICTION ENZYME MJAVIII METHYLASE SUBUNIT"/>
    <property type="match status" value="1"/>
</dbReference>
<evidence type="ECO:0000256" key="6">
    <source>
        <dbReference type="ARBA" id="ARBA00047942"/>
    </source>
</evidence>
<keyword evidence="2 9" id="KW-0489">Methyltransferase</keyword>
<dbReference type="AlphaFoldDB" id="A0A314ZS23"/>
<dbReference type="Pfam" id="PF02384">
    <property type="entry name" value="N6_Mtase"/>
    <property type="match status" value="1"/>
</dbReference>
<dbReference type="GO" id="GO:0009007">
    <property type="term" value="F:site-specific DNA-methyltransferase (adenine-specific) activity"/>
    <property type="evidence" value="ECO:0007669"/>
    <property type="project" value="UniProtKB-EC"/>
</dbReference>
<gene>
    <name evidence="9" type="ORF">B0H22_1191</name>
</gene>
<dbReference type="GO" id="GO:0009307">
    <property type="term" value="P:DNA restriction-modification system"/>
    <property type="evidence" value="ECO:0007669"/>
    <property type="project" value="UniProtKB-KW"/>
</dbReference>
<sequence>ACGSGGMLLEAVHYVNSSGGDERTLKLYGQEKNLTTSSIARINLFLHGIQDFQIIRGDTLRNPSFHEGDQLSQFDIVIANPPFSLKNWGQEHWSHDPFGRNIAGTPPKSNGDYAWVQHMISSMAPVTGRMAIVLPHGALFRGGAEGKIRKKLIENDMLEAVIGLGPNLFYGTGISACILVFRAKKDESKKNKVLFIDGSEQFQKGRNQNFFLQEHADNVLDWYEKYEDMEDVSKLVDIKEIEENEFNLNISRYVRKKLVVEEIDLEETFRELNQAYDEFLESEEKMKSLLKEVGVL</sequence>
<dbReference type="GO" id="GO:0008170">
    <property type="term" value="F:N-methyltransferase activity"/>
    <property type="evidence" value="ECO:0007669"/>
    <property type="project" value="InterPro"/>
</dbReference>
<evidence type="ECO:0000256" key="5">
    <source>
        <dbReference type="ARBA" id="ARBA00022747"/>
    </source>
</evidence>
<keyword evidence="3" id="KW-0808">Transferase</keyword>
<dbReference type="PROSITE" id="PS00092">
    <property type="entry name" value="N6_MTASE"/>
    <property type="match status" value="1"/>
</dbReference>
<dbReference type="InterPro" id="IPR051537">
    <property type="entry name" value="DNA_Adenine_Mtase"/>
</dbReference>
<dbReference type="Proteomes" id="UP000251060">
    <property type="component" value="Unassembled WGS sequence"/>
</dbReference>
<protein>
    <recommendedName>
        <fullName evidence="1">site-specific DNA-methyltransferase (adenine-specific)</fullName>
        <ecNumber evidence="1">2.1.1.72</ecNumber>
    </recommendedName>
</protein>
<evidence type="ECO:0000313" key="10">
    <source>
        <dbReference type="Proteomes" id="UP000251060"/>
    </source>
</evidence>
<dbReference type="SUPFAM" id="SSF53335">
    <property type="entry name" value="S-adenosyl-L-methionine-dependent methyltransferases"/>
    <property type="match status" value="1"/>
</dbReference>
<evidence type="ECO:0000259" key="8">
    <source>
        <dbReference type="Pfam" id="PF02384"/>
    </source>
</evidence>
<reference evidence="9 10" key="1">
    <citation type="submission" date="2018-02" db="EMBL/GenBank/DDBJ databases">
        <title>Subsurface microbial communities from deep shales in Ohio and West Virginia, USA.</title>
        <authorList>
            <person name="Wrighton K."/>
        </authorList>
    </citation>
    <scope>NUCLEOTIDE SEQUENCE [LARGE SCALE GENOMIC DNA]</scope>
    <source>
        <strain evidence="9 10">DSM 10369</strain>
    </source>
</reference>
<dbReference type="EMBL" id="PVBU01000019">
    <property type="protein sequence ID" value="PQV41783.1"/>
    <property type="molecule type" value="Genomic_DNA"/>
</dbReference>
<organism evidence="9 10">
    <name type="scientific">Methanohalophilus euhalobius</name>
    <dbReference type="NCBI Taxonomy" id="51203"/>
    <lineage>
        <taxon>Archaea</taxon>
        <taxon>Methanobacteriati</taxon>
        <taxon>Methanobacteriota</taxon>
        <taxon>Stenosarchaea group</taxon>
        <taxon>Methanomicrobia</taxon>
        <taxon>Methanosarcinales</taxon>
        <taxon>Methanosarcinaceae</taxon>
        <taxon>Methanohalophilus</taxon>
    </lineage>
</organism>
<evidence type="ECO:0000256" key="2">
    <source>
        <dbReference type="ARBA" id="ARBA00022603"/>
    </source>
</evidence>
<proteinExistence type="predicted"/>
<dbReference type="InterPro" id="IPR003356">
    <property type="entry name" value="DNA_methylase_A-5"/>
</dbReference>
<dbReference type="PANTHER" id="PTHR42933">
    <property type="entry name" value="SLR6095 PROTEIN"/>
    <property type="match status" value="1"/>
</dbReference>
<dbReference type="Gene3D" id="3.40.50.150">
    <property type="entry name" value="Vaccinia Virus protein VP39"/>
    <property type="match status" value="1"/>
</dbReference>
<keyword evidence="4" id="KW-0949">S-adenosyl-L-methionine</keyword>
<dbReference type="EC" id="2.1.1.72" evidence="1"/>
<feature type="non-terminal residue" evidence="9">
    <location>
        <position position="1"/>
    </location>
</feature>
<keyword evidence="7" id="KW-0175">Coiled coil</keyword>
<dbReference type="InterPro" id="IPR002052">
    <property type="entry name" value="DNA_methylase_N6_adenine_CS"/>
</dbReference>
<evidence type="ECO:0000313" key="9">
    <source>
        <dbReference type="EMBL" id="PQV41783.1"/>
    </source>
</evidence>
<dbReference type="RefSeq" id="WP_146107121.1">
    <property type="nucleotide sequence ID" value="NZ_PVBU01000019.1"/>
</dbReference>
<evidence type="ECO:0000256" key="1">
    <source>
        <dbReference type="ARBA" id="ARBA00011900"/>
    </source>
</evidence>
<keyword evidence="5" id="KW-0680">Restriction system</keyword>
<evidence type="ECO:0000256" key="3">
    <source>
        <dbReference type="ARBA" id="ARBA00022679"/>
    </source>
</evidence>
<evidence type="ECO:0000256" key="7">
    <source>
        <dbReference type="SAM" id="Coils"/>
    </source>
</evidence>
<dbReference type="GO" id="GO:0032259">
    <property type="term" value="P:methylation"/>
    <property type="evidence" value="ECO:0007669"/>
    <property type="project" value="UniProtKB-KW"/>
</dbReference>
<feature type="domain" description="DNA methylase adenine-specific" evidence="8">
    <location>
        <begin position="1"/>
        <end position="257"/>
    </location>
</feature>